<keyword evidence="3" id="KW-1185">Reference proteome</keyword>
<protein>
    <submittedName>
        <fullName evidence="2">Uncharacterized protein</fullName>
    </submittedName>
</protein>
<comment type="caution">
    <text evidence="2">The sequence shown here is derived from an EMBL/GenBank/DDBJ whole genome shotgun (WGS) entry which is preliminary data.</text>
</comment>
<reference evidence="2 3" key="1">
    <citation type="submission" date="2021-03" db="EMBL/GenBank/DDBJ databases">
        <title>Sequencing the genomes of 1000 actinobacteria strains.</title>
        <authorList>
            <person name="Klenk H.-P."/>
        </authorList>
    </citation>
    <scope>NUCLEOTIDE SEQUENCE [LARGE SCALE GENOMIC DNA]</scope>
    <source>
        <strain evidence="2 3">DSM 14564</strain>
    </source>
</reference>
<keyword evidence="1" id="KW-1133">Transmembrane helix</keyword>
<gene>
    <name evidence="2" type="ORF">JOF44_003505</name>
</gene>
<dbReference type="RefSeq" id="WP_209894554.1">
    <property type="nucleotide sequence ID" value="NZ_BAAAJV010000008.1"/>
</dbReference>
<keyword evidence="1" id="KW-0472">Membrane</keyword>
<dbReference type="EMBL" id="JAGIOC010000001">
    <property type="protein sequence ID" value="MBP2410602.1"/>
    <property type="molecule type" value="Genomic_DNA"/>
</dbReference>
<accession>A0ABS4YP83</accession>
<organism evidence="2 3">
    <name type="scientific">Brachybacterium fresconis</name>
    <dbReference type="NCBI Taxonomy" id="173363"/>
    <lineage>
        <taxon>Bacteria</taxon>
        <taxon>Bacillati</taxon>
        <taxon>Actinomycetota</taxon>
        <taxon>Actinomycetes</taxon>
        <taxon>Micrococcales</taxon>
        <taxon>Dermabacteraceae</taxon>
        <taxon>Brachybacterium</taxon>
    </lineage>
</organism>
<evidence type="ECO:0000313" key="2">
    <source>
        <dbReference type="EMBL" id="MBP2410602.1"/>
    </source>
</evidence>
<sequence>MTFLHLLVLAVGVLVALVAADLLSHADIGPWPVGVVTILLIPLAGWLYSAWLLAFTVGAALGISIVLVGSWGRTFLRRRHTRREMARRRKAARAAQLGGDPHRLR</sequence>
<evidence type="ECO:0000256" key="1">
    <source>
        <dbReference type="SAM" id="Phobius"/>
    </source>
</evidence>
<name>A0ABS4YP83_9MICO</name>
<keyword evidence="1" id="KW-0812">Transmembrane</keyword>
<proteinExistence type="predicted"/>
<feature type="transmembrane region" description="Helical" evidence="1">
    <location>
        <begin position="50"/>
        <end position="72"/>
    </location>
</feature>
<dbReference type="Proteomes" id="UP000698222">
    <property type="component" value="Unassembled WGS sequence"/>
</dbReference>
<evidence type="ECO:0000313" key="3">
    <source>
        <dbReference type="Proteomes" id="UP000698222"/>
    </source>
</evidence>